<proteinExistence type="predicted"/>
<organism evidence="2 3">
    <name type="scientific">Marimonas arenosa</name>
    <dbReference type="NCBI Taxonomy" id="1795305"/>
    <lineage>
        <taxon>Bacteria</taxon>
        <taxon>Pseudomonadati</taxon>
        <taxon>Pseudomonadota</taxon>
        <taxon>Alphaproteobacteria</taxon>
        <taxon>Rhodobacterales</taxon>
        <taxon>Paracoccaceae</taxon>
        <taxon>Marimonas</taxon>
    </lineage>
</organism>
<dbReference type="RefSeq" id="WP_306735532.1">
    <property type="nucleotide sequence ID" value="NZ_JANHAX010000002.1"/>
</dbReference>
<name>A0AAE3WCM7_9RHOB</name>
<feature type="signal peptide" evidence="1">
    <location>
        <begin position="1"/>
        <end position="20"/>
    </location>
</feature>
<sequence length="403" mass="42344">MVLRSLTVSAFVFTAAPLAAQTVLSGDHSVDGNLCVGVDCTGSETFGIEDLKIKDDNPRLLFEDTTSSGTFIDWMLVANDSPTTGFNYFAITDSNAGNQIFKIEAGGPANGLYLDNAGELGLGTSLPQREIHMKGGDAQTIRFEKDSTGIGSPQTWDILTDDIGFSVIDQTNGGLEPFRIEPGTATNFSLFIKSTGKIGLGTDTPSAAMHLTRSNGTAQFLVQETSATTSPRTLVNLQNNGRPEIVMGNTDTGGEWSFGAGTNFILKQGAVGTASSAKTKYLTLFAGSGDLEIAGQIITGGPTCSTGCDAGFSADYDLPSITEHAEAMFSLGYLPNVGPTAPGAPINITERYGALLNELEHAHLYIAQLERDNRAQANRIAAQESGLAALARRLDALEAGAQN</sequence>
<keyword evidence="3" id="KW-1185">Reference proteome</keyword>
<dbReference type="EMBL" id="JANHAX010000002">
    <property type="protein sequence ID" value="MDQ2090264.1"/>
    <property type="molecule type" value="Genomic_DNA"/>
</dbReference>
<reference evidence="2" key="1">
    <citation type="submission" date="2022-07" db="EMBL/GenBank/DDBJ databases">
        <authorList>
            <person name="Otstavnykh N."/>
            <person name="Isaeva M."/>
            <person name="Bystritskaya E."/>
        </authorList>
    </citation>
    <scope>NUCLEOTIDE SEQUENCE</scope>
    <source>
        <strain evidence="2">KCTC 52189</strain>
    </source>
</reference>
<keyword evidence="1" id="KW-0732">Signal</keyword>
<evidence type="ECO:0000313" key="2">
    <source>
        <dbReference type="EMBL" id="MDQ2090264.1"/>
    </source>
</evidence>
<dbReference type="AlphaFoldDB" id="A0AAE3WCM7"/>
<dbReference type="Proteomes" id="UP001226762">
    <property type="component" value="Unassembled WGS sequence"/>
</dbReference>
<protein>
    <submittedName>
        <fullName evidence="2">Uncharacterized protein</fullName>
    </submittedName>
</protein>
<gene>
    <name evidence="2" type="ORF">NO357_10185</name>
</gene>
<evidence type="ECO:0000313" key="3">
    <source>
        <dbReference type="Proteomes" id="UP001226762"/>
    </source>
</evidence>
<comment type="caution">
    <text evidence="2">The sequence shown here is derived from an EMBL/GenBank/DDBJ whole genome shotgun (WGS) entry which is preliminary data.</text>
</comment>
<evidence type="ECO:0000256" key="1">
    <source>
        <dbReference type="SAM" id="SignalP"/>
    </source>
</evidence>
<reference evidence="2" key="2">
    <citation type="submission" date="2023-02" db="EMBL/GenBank/DDBJ databases">
        <title>'Rhodoalgimonas zhirmunskyi' gen. nov., isolated from a red alga.</title>
        <authorList>
            <person name="Nedashkovskaya O.I."/>
            <person name="Otstavnykh N.Y."/>
            <person name="Bystritskaya E.P."/>
            <person name="Balabanova L.A."/>
            <person name="Isaeva M.P."/>
        </authorList>
    </citation>
    <scope>NUCLEOTIDE SEQUENCE</scope>
    <source>
        <strain evidence="2">KCTC 52189</strain>
    </source>
</reference>
<accession>A0AAE3WCM7</accession>
<feature type="chain" id="PRO_5042001533" evidence="1">
    <location>
        <begin position="21"/>
        <end position="403"/>
    </location>
</feature>